<dbReference type="InParanoid" id="G0P6F0"/>
<dbReference type="AlphaFoldDB" id="G0P6F0"/>
<dbReference type="OrthoDB" id="448280at2759"/>
<evidence type="ECO:0000256" key="4">
    <source>
        <dbReference type="ARBA" id="ARBA00023136"/>
    </source>
</evidence>
<evidence type="ECO:0000256" key="3">
    <source>
        <dbReference type="ARBA" id="ARBA00022989"/>
    </source>
</evidence>
<feature type="transmembrane region" description="Helical" evidence="5">
    <location>
        <begin position="445"/>
        <end position="466"/>
    </location>
</feature>
<keyword evidence="7" id="KW-1185">Reference proteome</keyword>
<dbReference type="STRING" id="135651.G0P6F0"/>
<evidence type="ECO:0000256" key="2">
    <source>
        <dbReference type="ARBA" id="ARBA00022692"/>
    </source>
</evidence>
<dbReference type="PANTHER" id="PTHR11040">
    <property type="entry name" value="ZINC/IRON TRANSPORTER"/>
    <property type="match status" value="1"/>
</dbReference>
<feature type="transmembrane region" description="Helical" evidence="5">
    <location>
        <begin position="50"/>
        <end position="72"/>
    </location>
</feature>
<protein>
    <submittedName>
        <fullName evidence="6">Uncharacterized protein</fullName>
    </submittedName>
</protein>
<dbReference type="InterPro" id="IPR003689">
    <property type="entry name" value="ZIP"/>
</dbReference>
<feature type="transmembrane region" description="Helical" evidence="5">
    <location>
        <begin position="411"/>
        <end position="433"/>
    </location>
</feature>
<feature type="transmembrane region" description="Helical" evidence="5">
    <location>
        <begin position="378"/>
        <end position="399"/>
    </location>
</feature>
<dbReference type="PANTHER" id="PTHR11040:SF219">
    <property type="entry name" value="ZRT (ZRT), IRT- (IRT-) LIKE PROTEIN TRANSPORTER"/>
    <property type="match status" value="1"/>
</dbReference>
<dbReference type="HOGENOM" id="CLU_040462_1_1_1"/>
<sequence>MDEIILKLVLMLLMFTLTVLVGLSPLKVLHKLRHEAATAQSSSKHKHVSLVLCLLTCFSGGVFLATCFLHLFPELRENLESLEMELDMKFKYPVGELLSCLGFFLIFFLEEVVIMIIPSFAHGHGHGGHGHAHEHIHEATPPIATKSVEATGSGCCMSDITDVVKSKELGTVGMFFITFIKLICNRTTYSHKGLYEFWFADETTALTTSTTKRAILEEKESEGHCQTHCPLTVHERRGSNECTANSTQDGHHVSRRTQKRFLSYGSMYDGEVTGNEDDVKSEWYHKIVPLRNFVLTKFSSVCLGDFITVFRTFAPIAFAEPERCETNCDAVDEDPPILMKSRPHAHSHGVRSITFVLALGIHSIIEGLAFGVQTGNETIVALFLSLMVHKLIVAFSVGLQLFRTHAHQIKWVIISIFTLASMTPLGAIIGVVVSSAAENTLWKAVTVTILQGLAVGTFIYVTFFEVLLHERDNEHPNLLKLLVMFIGFALIGGLRVFESEHGHSHTNGTLHDHGH</sequence>
<feature type="transmembrane region" description="Helical" evidence="5">
    <location>
        <begin position="478"/>
        <end position="497"/>
    </location>
</feature>
<evidence type="ECO:0000313" key="6">
    <source>
        <dbReference type="EMBL" id="EGT46428.1"/>
    </source>
</evidence>
<feature type="transmembrane region" description="Helical" evidence="5">
    <location>
        <begin position="349"/>
        <end position="372"/>
    </location>
</feature>
<dbReference type="Pfam" id="PF02535">
    <property type="entry name" value="Zip"/>
    <property type="match status" value="2"/>
</dbReference>
<dbReference type="eggNOG" id="KOG1558">
    <property type="taxonomic scope" value="Eukaryota"/>
</dbReference>
<name>G0P6F0_CAEBE</name>
<evidence type="ECO:0000256" key="5">
    <source>
        <dbReference type="SAM" id="Phobius"/>
    </source>
</evidence>
<feature type="transmembrane region" description="Helical" evidence="5">
    <location>
        <begin position="6"/>
        <end position="29"/>
    </location>
</feature>
<keyword evidence="2 5" id="KW-0812">Transmembrane</keyword>
<proteinExistence type="predicted"/>
<keyword evidence="3 5" id="KW-1133">Transmembrane helix</keyword>
<feature type="transmembrane region" description="Helical" evidence="5">
    <location>
        <begin position="92"/>
        <end position="109"/>
    </location>
</feature>
<dbReference type="GO" id="GO:0005385">
    <property type="term" value="F:zinc ion transmembrane transporter activity"/>
    <property type="evidence" value="ECO:0007669"/>
    <property type="project" value="TreeGrafter"/>
</dbReference>
<keyword evidence="4 5" id="KW-0472">Membrane</keyword>
<evidence type="ECO:0000256" key="1">
    <source>
        <dbReference type="ARBA" id="ARBA00004141"/>
    </source>
</evidence>
<dbReference type="FunCoup" id="G0P6F0">
    <property type="interactions" value="70"/>
</dbReference>
<dbReference type="Proteomes" id="UP000008068">
    <property type="component" value="Unassembled WGS sequence"/>
</dbReference>
<gene>
    <name evidence="6" type="ORF">CAEBREN_30857</name>
</gene>
<organism evidence="7">
    <name type="scientific">Caenorhabditis brenneri</name>
    <name type="common">Nematode worm</name>
    <dbReference type="NCBI Taxonomy" id="135651"/>
    <lineage>
        <taxon>Eukaryota</taxon>
        <taxon>Metazoa</taxon>
        <taxon>Ecdysozoa</taxon>
        <taxon>Nematoda</taxon>
        <taxon>Chromadorea</taxon>
        <taxon>Rhabditida</taxon>
        <taxon>Rhabditina</taxon>
        <taxon>Rhabditomorpha</taxon>
        <taxon>Rhabditoidea</taxon>
        <taxon>Rhabditidae</taxon>
        <taxon>Peloderinae</taxon>
        <taxon>Caenorhabditis</taxon>
    </lineage>
</organism>
<comment type="subcellular location">
    <subcellularLocation>
        <location evidence="1">Membrane</location>
        <topology evidence="1">Multi-pass membrane protein</topology>
    </subcellularLocation>
</comment>
<evidence type="ECO:0000313" key="7">
    <source>
        <dbReference type="Proteomes" id="UP000008068"/>
    </source>
</evidence>
<reference evidence="7" key="1">
    <citation type="submission" date="2011-07" db="EMBL/GenBank/DDBJ databases">
        <authorList>
            <consortium name="Caenorhabditis brenneri Sequencing and Analysis Consortium"/>
            <person name="Wilson R.K."/>
        </authorList>
    </citation>
    <scope>NUCLEOTIDE SEQUENCE [LARGE SCALE GENOMIC DNA]</scope>
    <source>
        <strain evidence="7">PB2801</strain>
    </source>
</reference>
<accession>G0P6F0</accession>
<dbReference type="EMBL" id="GL380097">
    <property type="protein sequence ID" value="EGT46428.1"/>
    <property type="molecule type" value="Genomic_DNA"/>
</dbReference>
<dbReference type="GO" id="GO:0005886">
    <property type="term" value="C:plasma membrane"/>
    <property type="evidence" value="ECO:0007669"/>
    <property type="project" value="TreeGrafter"/>
</dbReference>